<proteinExistence type="predicted"/>
<name>A0AAD2DI18_9LAMI</name>
<accession>A0AAD2DI18</accession>
<gene>
    <name evidence="1" type="ORF">FPE_LOCUS294</name>
</gene>
<organism evidence="1 2">
    <name type="scientific">Fraxinus pennsylvanica</name>
    <dbReference type="NCBI Taxonomy" id="56036"/>
    <lineage>
        <taxon>Eukaryota</taxon>
        <taxon>Viridiplantae</taxon>
        <taxon>Streptophyta</taxon>
        <taxon>Embryophyta</taxon>
        <taxon>Tracheophyta</taxon>
        <taxon>Spermatophyta</taxon>
        <taxon>Magnoliopsida</taxon>
        <taxon>eudicotyledons</taxon>
        <taxon>Gunneridae</taxon>
        <taxon>Pentapetalae</taxon>
        <taxon>asterids</taxon>
        <taxon>lamiids</taxon>
        <taxon>Lamiales</taxon>
        <taxon>Oleaceae</taxon>
        <taxon>Oleeae</taxon>
        <taxon>Fraxinus</taxon>
    </lineage>
</organism>
<protein>
    <submittedName>
        <fullName evidence="1">Uncharacterized protein</fullName>
    </submittedName>
</protein>
<keyword evidence="2" id="KW-1185">Reference proteome</keyword>
<evidence type="ECO:0000313" key="1">
    <source>
        <dbReference type="EMBL" id="CAI9752863.1"/>
    </source>
</evidence>
<evidence type="ECO:0000313" key="2">
    <source>
        <dbReference type="Proteomes" id="UP000834106"/>
    </source>
</evidence>
<dbReference type="Proteomes" id="UP000834106">
    <property type="component" value="Chromosome 1"/>
</dbReference>
<sequence>MKLISGCWRCYWNLGAKLKFRRKIGSCSFGELYLVTFSFLRANIQNGEEVGVKLPSGDPYSNARGSQGFYGILLCWWYWKRQKTNFWQRHSSCYSIATSLVTLIIGIEKARKTNLHLMSKPVLGSDVMAIRHQDK</sequence>
<dbReference type="AlphaFoldDB" id="A0AAD2DI18"/>
<dbReference type="EMBL" id="OU503036">
    <property type="protein sequence ID" value="CAI9752863.1"/>
    <property type="molecule type" value="Genomic_DNA"/>
</dbReference>
<reference evidence="1" key="1">
    <citation type="submission" date="2023-05" db="EMBL/GenBank/DDBJ databases">
        <authorList>
            <person name="Huff M."/>
        </authorList>
    </citation>
    <scope>NUCLEOTIDE SEQUENCE</scope>
</reference>